<dbReference type="Pfam" id="PF20152">
    <property type="entry name" value="DUF6534"/>
    <property type="match status" value="1"/>
</dbReference>
<evidence type="ECO:0000313" key="5">
    <source>
        <dbReference type="Proteomes" id="UP001182556"/>
    </source>
</evidence>
<feature type="domain" description="DUF6534" evidence="3">
    <location>
        <begin position="197"/>
        <end position="282"/>
    </location>
</feature>
<sequence length="382" mass="42574">MPTIQSFDLRQTSATMPDPQVQQPTPEMIATQIMTANKSKNIGPFLMGLAVGALFFGVVVCQTVRWIPHRRQDWRHVQVLVWLALIGVTVTEGLAWAYAFNLFVLNYGTYIEFLSWRWISWFGFLDMAVVLPQRIFFAERAYRMSSRSKLFLAAISIALIGSITGGVGITTTLFPVPLLGDTTSSKPFVYLCPTSCAAADTLITCVISFHLLKNKTGWAHTDKLITKLVVLTAEAQVPGFLVAIAFLIHTLVNRTDFFAVFLMMIYGMPYMIGTMAVLNQKHTDERERGTWVATGDNKLSSTQSSRPRQETVVVDDQPIDAASYFKTSGPTREETVPVSSPRAPRHTRRSVVYARDFEGNDIQLHPLSSTDSRTNLREAAGP</sequence>
<feature type="region of interest" description="Disordered" evidence="1">
    <location>
        <begin position="327"/>
        <end position="349"/>
    </location>
</feature>
<feature type="transmembrane region" description="Helical" evidence="2">
    <location>
        <begin position="188"/>
        <end position="212"/>
    </location>
</feature>
<keyword evidence="2" id="KW-1133">Transmembrane helix</keyword>
<dbReference type="InterPro" id="IPR045339">
    <property type="entry name" value="DUF6534"/>
</dbReference>
<feature type="transmembrane region" description="Helical" evidence="2">
    <location>
        <begin position="257"/>
        <end position="278"/>
    </location>
</feature>
<name>A0AAD9D088_PAPLA</name>
<keyword evidence="2" id="KW-0472">Membrane</keyword>
<feature type="transmembrane region" description="Helical" evidence="2">
    <location>
        <begin position="150"/>
        <end position="176"/>
    </location>
</feature>
<proteinExistence type="predicted"/>
<keyword evidence="5" id="KW-1185">Reference proteome</keyword>
<comment type="caution">
    <text evidence="4">The sequence shown here is derived from an EMBL/GenBank/DDBJ whole genome shotgun (WGS) entry which is preliminary data.</text>
</comment>
<evidence type="ECO:0000313" key="4">
    <source>
        <dbReference type="EMBL" id="KAK1924024.1"/>
    </source>
</evidence>
<dbReference type="AlphaFoldDB" id="A0AAD9D088"/>
<dbReference type="PANTHER" id="PTHR40465:SF1">
    <property type="entry name" value="DUF6534 DOMAIN-CONTAINING PROTEIN"/>
    <property type="match status" value="1"/>
</dbReference>
<feature type="region of interest" description="Disordered" evidence="1">
    <location>
        <begin position="362"/>
        <end position="382"/>
    </location>
</feature>
<protein>
    <recommendedName>
        <fullName evidence="3">DUF6534 domain-containing protein</fullName>
    </recommendedName>
</protein>
<gene>
    <name evidence="4" type="ORF">DB88DRAFT_488867</name>
</gene>
<feature type="transmembrane region" description="Helical" evidence="2">
    <location>
        <begin position="79"/>
        <end position="98"/>
    </location>
</feature>
<feature type="transmembrane region" description="Helical" evidence="2">
    <location>
        <begin position="45"/>
        <end position="67"/>
    </location>
</feature>
<keyword evidence="2" id="KW-0812">Transmembrane</keyword>
<feature type="transmembrane region" description="Helical" evidence="2">
    <location>
        <begin position="224"/>
        <end position="251"/>
    </location>
</feature>
<evidence type="ECO:0000259" key="3">
    <source>
        <dbReference type="Pfam" id="PF20152"/>
    </source>
</evidence>
<dbReference type="PANTHER" id="PTHR40465">
    <property type="entry name" value="CHROMOSOME 1, WHOLE GENOME SHOTGUN SEQUENCE"/>
    <property type="match status" value="1"/>
</dbReference>
<organism evidence="4 5">
    <name type="scientific">Papiliotrema laurentii</name>
    <name type="common">Cryptococcus laurentii</name>
    <dbReference type="NCBI Taxonomy" id="5418"/>
    <lineage>
        <taxon>Eukaryota</taxon>
        <taxon>Fungi</taxon>
        <taxon>Dikarya</taxon>
        <taxon>Basidiomycota</taxon>
        <taxon>Agaricomycotina</taxon>
        <taxon>Tremellomycetes</taxon>
        <taxon>Tremellales</taxon>
        <taxon>Rhynchogastremaceae</taxon>
        <taxon>Papiliotrema</taxon>
    </lineage>
</organism>
<accession>A0AAD9D088</accession>
<dbReference type="Proteomes" id="UP001182556">
    <property type="component" value="Unassembled WGS sequence"/>
</dbReference>
<evidence type="ECO:0000256" key="2">
    <source>
        <dbReference type="SAM" id="Phobius"/>
    </source>
</evidence>
<feature type="transmembrane region" description="Helical" evidence="2">
    <location>
        <begin position="118"/>
        <end position="138"/>
    </location>
</feature>
<dbReference type="EMBL" id="JAODAN010000005">
    <property type="protein sequence ID" value="KAK1924024.1"/>
    <property type="molecule type" value="Genomic_DNA"/>
</dbReference>
<reference evidence="4" key="1">
    <citation type="submission" date="2023-02" db="EMBL/GenBank/DDBJ databases">
        <title>Identification and recombinant expression of a fungal hydrolase from Papiliotrema laurentii that hydrolyzes apple cutin and clears colloidal polyester polyurethane.</title>
        <authorList>
            <consortium name="DOE Joint Genome Institute"/>
            <person name="Roman V.A."/>
            <person name="Bojanowski C."/>
            <person name="Crable B.R."/>
            <person name="Wagner D.N."/>
            <person name="Hung C.S."/>
            <person name="Nadeau L.J."/>
            <person name="Schratz L."/>
            <person name="Haridas S."/>
            <person name="Pangilinan J."/>
            <person name="Lipzen A."/>
            <person name="Na H."/>
            <person name="Yan M."/>
            <person name="Ng V."/>
            <person name="Grigoriev I.V."/>
            <person name="Spatafora J.W."/>
            <person name="Barlow D."/>
            <person name="Biffinger J."/>
            <person name="Kelley-Loughnane N."/>
            <person name="Varaljay V.A."/>
            <person name="Crookes-Goodson W.J."/>
        </authorList>
    </citation>
    <scope>NUCLEOTIDE SEQUENCE</scope>
    <source>
        <strain evidence="4">5307AH</strain>
    </source>
</reference>
<evidence type="ECO:0000256" key="1">
    <source>
        <dbReference type="SAM" id="MobiDB-lite"/>
    </source>
</evidence>